<name>A0ACA9PQA3_9GLOM</name>
<organism evidence="1 2">
    <name type="scientific">Scutellospora calospora</name>
    <dbReference type="NCBI Taxonomy" id="85575"/>
    <lineage>
        <taxon>Eukaryota</taxon>
        <taxon>Fungi</taxon>
        <taxon>Fungi incertae sedis</taxon>
        <taxon>Mucoromycota</taxon>
        <taxon>Glomeromycotina</taxon>
        <taxon>Glomeromycetes</taxon>
        <taxon>Diversisporales</taxon>
        <taxon>Gigasporaceae</taxon>
        <taxon>Scutellospora</taxon>
    </lineage>
</organism>
<reference evidence="1" key="1">
    <citation type="submission" date="2021-06" db="EMBL/GenBank/DDBJ databases">
        <authorList>
            <person name="Kallberg Y."/>
            <person name="Tangrot J."/>
            <person name="Rosling A."/>
        </authorList>
    </citation>
    <scope>NUCLEOTIDE SEQUENCE</scope>
    <source>
        <strain evidence="1">AU212A</strain>
    </source>
</reference>
<accession>A0ACA9PQA3</accession>
<dbReference type="EMBL" id="CAJVPM010043986">
    <property type="protein sequence ID" value="CAG8712992.1"/>
    <property type="molecule type" value="Genomic_DNA"/>
</dbReference>
<evidence type="ECO:0000313" key="1">
    <source>
        <dbReference type="EMBL" id="CAG8712992.1"/>
    </source>
</evidence>
<sequence length="149" mass="17684">PVYVDPKFEFSDKLKNDKDAFIHFVNVSNFDVQWEFLNPDYNFTNLRTNMRYNNINILFILVKNHEHVPHLKKLLGDVIITNDDLSFKYQSDNNQEFTTILRKFNPQTFLSVCKKHKIATSYNKTSLSSYCNVKNIKLGNILETETKRW</sequence>
<gene>
    <name evidence="1" type="ORF">SCALOS_LOCUS10945</name>
</gene>
<feature type="non-terminal residue" evidence="1">
    <location>
        <position position="1"/>
    </location>
</feature>
<dbReference type="Proteomes" id="UP000789860">
    <property type="component" value="Unassembled WGS sequence"/>
</dbReference>
<feature type="non-terminal residue" evidence="1">
    <location>
        <position position="149"/>
    </location>
</feature>
<evidence type="ECO:0000313" key="2">
    <source>
        <dbReference type="Proteomes" id="UP000789860"/>
    </source>
</evidence>
<keyword evidence="2" id="KW-1185">Reference proteome</keyword>
<protein>
    <submittedName>
        <fullName evidence="1">5290_t:CDS:1</fullName>
    </submittedName>
</protein>
<proteinExistence type="predicted"/>
<comment type="caution">
    <text evidence="1">The sequence shown here is derived from an EMBL/GenBank/DDBJ whole genome shotgun (WGS) entry which is preliminary data.</text>
</comment>